<evidence type="ECO:0000256" key="4">
    <source>
        <dbReference type="ARBA" id="ARBA00022840"/>
    </source>
</evidence>
<dbReference type="Pfam" id="PF00005">
    <property type="entry name" value="ABC_tran"/>
    <property type="match status" value="1"/>
</dbReference>
<keyword evidence="6" id="KW-0472">Membrane</keyword>
<accession>A0A919E517</accession>
<keyword evidence="1" id="KW-0813">Transport</keyword>
<dbReference type="InterPro" id="IPR005895">
    <property type="entry name" value="ABC_transptr_haem_export_CcmA"/>
</dbReference>
<dbReference type="SMART" id="SM00382">
    <property type="entry name" value="AAA"/>
    <property type="match status" value="1"/>
</dbReference>
<gene>
    <name evidence="8" type="primary">ccmA</name>
    <name evidence="8" type="ORF">GCM10017044_05650</name>
</gene>
<keyword evidence="3" id="KW-0201">Cytochrome c-type biogenesis</keyword>
<evidence type="ECO:0000259" key="7">
    <source>
        <dbReference type="PROSITE" id="PS50893"/>
    </source>
</evidence>
<dbReference type="SUPFAM" id="SSF52540">
    <property type="entry name" value="P-loop containing nucleoside triphosphate hydrolases"/>
    <property type="match status" value="1"/>
</dbReference>
<dbReference type="GO" id="GO:0016887">
    <property type="term" value="F:ATP hydrolysis activity"/>
    <property type="evidence" value="ECO:0007669"/>
    <property type="project" value="InterPro"/>
</dbReference>
<dbReference type="PANTHER" id="PTHR43499">
    <property type="entry name" value="ABC TRANSPORTER I FAMILY MEMBER 1"/>
    <property type="match status" value="1"/>
</dbReference>
<keyword evidence="4 8" id="KW-0067">ATP-binding</keyword>
<evidence type="ECO:0000256" key="1">
    <source>
        <dbReference type="ARBA" id="ARBA00022448"/>
    </source>
</evidence>
<comment type="caution">
    <text evidence="8">The sequence shown here is derived from an EMBL/GenBank/DDBJ whole genome shotgun (WGS) entry which is preliminary data.</text>
</comment>
<dbReference type="RefSeq" id="WP_191250031.1">
    <property type="nucleotide sequence ID" value="NZ_BNCI01000001.1"/>
</dbReference>
<dbReference type="PANTHER" id="PTHR43499:SF1">
    <property type="entry name" value="ABC TRANSPORTER I FAMILY MEMBER 1"/>
    <property type="match status" value="1"/>
</dbReference>
<organism evidence="8 9">
    <name type="scientific">Kordiimonas sediminis</name>
    <dbReference type="NCBI Taxonomy" id="1735581"/>
    <lineage>
        <taxon>Bacteria</taxon>
        <taxon>Pseudomonadati</taxon>
        <taxon>Pseudomonadota</taxon>
        <taxon>Alphaproteobacteria</taxon>
        <taxon>Kordiimonadales</taxon>
        <taxon>Kordiimonadaceae</taxon>
        <taxon>Kordiimonas</taxon>
    </lineage>
</organism>
<evidence type="ECO:0000256" key="5">
    <source>
        <dbReference type="ARBA" id="ARBA00022967"/>
    </source>
</evidence>
<keyword evidence="5" id="KW-1278">Translocase</keyword>
<evidence type="ECO:0000313" key="8">
    <source>
        <dbReference type="EMBL" id="GHF14431.1"/>
    </source>
</evidence>
<dbReference type="Gene3D" id="3.40.50.300">
    <property type="entry name" value="P-loop containing nucleotide triphosphate hydrolases"/>
    <property type="match status" value="1"/>
</dbReference>
<evidence type="ECO:0000256" key="2">
    <source>
        <dbReference type="ARBA" id="ARBA00022741"/>
    </source>
</evidence>
<evidence type="ECO:0000256" key="3">
    <source>
        <dbReference type="ARBA" id="ARBA00022748"/>
    </source>
</evidence>
<dbReference type="AlphaFoldDB" id="A0A919E517"/>
<dbReference type="InterPro" id="IPR003593">
    <property type="entry name" value="AAA+_ATPase"/>
</dbReference>
<keyword evidence="2" id="KW-0547">Nucleotide-binding</keyword>
<dbReference type="InterPro" id="IPR003439">
    <property type="entry name" value="ABC_transporter-like_ATP-bd"/>
</dbReference>
<dbReference type="GO" id="GO:0005524">
    <property type="term" value="F:ATP binding"/>
    <property type="evidence" value="ECO:0007669"/>
    <property type="project" value="UniProtKB-KW"/>
</dbReference>
<dbReference type="NCBIfam" id="TIGR01189">
    <property type="entry name" value="ccmA"/>
    <property type="match status" value="1"/>
</dbReference>
<keyword evidence="9" id="KW-1185">Reference proteome</keyword>
<dbReference type="Proteomes" id="UP000630923">
    <property type="component" value="Unassembled WGS sequence"/>
</dbReference>
<dbReference type="EMBL" id="BNCI01000001">
    <property type="protein sequence ID" value="GHF14431.1"/>
    <property type="molecule type" value="Genomic_DNA"/>
</dbReference>
<dbReference type="GO" id="GO:0017004">
    <property type="term" value="P:cytochrome complex assembly"/>
    <property type="evidence" value="ECO:0007669"/>
    <property type="project" value="UniProtKB-KW"/>
</dbReference>
<dbReference type="InterPro" id="IPR027417">
    <property type="entry name" value="P-loop_NTPase"/>
</dbReference>
<dbReference type="PROSITE" id="PS50893">
    <property type="entry name" value="ABC_TRANSPORTER_2"/>
    <property type="match status" value="1"/>
</dbReference>
<sequence length="231" mass="24968">MAIDQPMIELVLDSLACQRGGRPVFEGLSVRVKAGHLLYLKGANGCGKSTLLRILGGLLAPSSGTVSYDGTVLQQHDIPFSAYALYLGHQNALKPIWTLRQNCDALCRIMTGRDAPVERLLETAEHFDLSRLLDQPVRYFSSGQKHRAALMRFGLIDRPVWLMDEPTVGLDSKNRDALAGLMEKKLASGGIILAATHDPVAAAGTDFDVSAFAPASDNSGPFSSAFLEDWA</sequence>
<reference evidence="8" key="2">
    <citation type="submission" date="2020-09" db="EMBL/GenBank/DDBJ databases">
        <authorList>
            <person name="Sun Q."/>
            <person name="Kim S."/>
        </authorList>
    </citation>
    <scope>NUCLEOTIDE SEQUENCE</scope>
    <source>
        <strain evidence="8">KCTC 42590</strain>
    </source>
</reference>
<name>A0A919E517_9PROT</name>
<proteinExistence type="predicted"/>
<evidence type="ECO:0000313" key="9">
    <source>
        <dbReference type="Proteomes" id="UP000630923"/>
    </source>
</evidence>
<reference evidence="8" key="1">
    <citation type="journal article" date="2014" name="Int. J. Syst. Evol. Microbiol.">
        <title>Complete genome sequence of Corynebacterium casei LMG S-19264T (=DSM 44701T), isolated from a smear-ripened cheese.</title>
        <authorList>
            <consortium name="US DOE Joint Genome Institute (JGI-PGF)"/>
            <person name="Walter F."/>
            <person name="Albersmeier A."/>
            <person name="Kalinowski J."/>
            <person name="Ruckert C."/>
        </authorList>
    </citation>
    <scope>NUCLEOTIDE SEQUENCE</scope>
    <source>
        <strain evidence="8">KCTC 42590</strain>
    </source>
</reference>
<protein>
    <submittedName>
        <fullName evidence="8">Cytochrome c biogenesis ATP-binding export protein CcmA</fullName>
    </submittedName>
</protein>
<evidence type="ECO:0000256" key="6">
    <source>
        <dbReference type="ARBA" id="ARBA00023136"/>
    </source>
</evidence>
<dbReference type="GO" id="GO:0022857">
    <property type="term" value="F:transmembrane transporter activity"/>
    <property type="evidence" value="ECO:0007669"/>
    <property type="project" value="InterPro"/>
</dbReference>
<feature type="domain" description="ABC transporter" evidence="7">
    <location>
        <begin position="10"/>
        <end position="230"/>
    </location>
</feature>